<dbReference type="eggNOG" id="ENOG503124M">
    <property type="taxonomic scope" value="Bacteria"/>
</dbReference>
<accession>S3BJI8</accession>
<dbReference type="EMBL" id="ATCF01000015">
    <property type="protein sequence ID" value="EPD99540.1"/>
    <property type="molecule type" value="Genomic_DNA"/>
</dbReference>
<name>S3BJI8_9BURK</name>
<dbReference type="GeneID" id="64061192"/>
<dbReference type="RefSeq" id="WP_016474306.1">
    <property type="nucleotide sequence ID" value="NZ_KE150480.1"/>
</dbReference>
<keyword evidence="1" id="KW-0175">Coiled coil</keyword>
<dbReference type="STRING" id="1203554.HMPREF1476_00996"/>
<organism evidence="3 4">
    <name type="scientific">Sutterella wadsworthensis HGA0223</name>
    <dbReference type="NCBI Taxonomy" id="1203554"/>
    <lineage>
        <taxon>Bacteria</taxon>
        <taxon>Pseudomonadati</taxon>
        <taxon>Pseudomonadota</taxon>
        <taxon>Betaproteobacteria</taxon>
        <taxon>Burkholderiales</taxon>
        <taxon>Sutterellaceae</taxon>
        <taxon>Sutterella</taxon>
    </lineage>
</organism>
<evidence type="ECO:0000259" key="2">
    <source>
        <dbReference type="SMART" id="SM00528"/>
    </source>
</evidence>
<dbReference type="Proteomes" id="UP000014400">
    <property type="component" value="Unassembled WGS sequence"/>
</dbReference>
<feature type="domain" description="DNA-binding protein H-NS-like C-terminal" evidence="2">
    <location>
        <begin position="60"/>
        <end position="104"/>
    </location>
</feature>
<evidence type="ECO:0000256" key="1">
    <source>
        <dbReference type="SAM" id="Coils"/>
    </source>
</evidence>
<proteinExistence type="predicted"/>
<dbReference type="SUPFAM" id="SSF81273">
    <property type="entry name" value="H-NS histone-like proteins"/>
    <property type="match status" value="1"/>
</dbReference>
<keyword evidence="4" id="KW-1185">Reference proteome</keyword>
<dbReference type="AlphaFoldDB" id="S3BJI8"/>
<feature type="coiled-coil region" evidence="1">
    <location>
        <begin position="3"/>
        <end position="30"/>
    </location>
</feature>
<dbReference type="SMART" id="SM00528">
    <property type="entry name" value="HNS"/>
    <property type="match status" value="1"/>
</dbReference>
<evidence type="ECO:0000313" key="3">
    <source>
        <dbReference type="EMBL" id="EPD99540.1"/>
    </source>
</evidence>
<sequence>MTTDEILNKVANHRQKQRELEEEWGQLREQALQECLRLIETFEFSASELNFGKDGRQAKPVIKNVGAPKFQNPDGPETWTGRGKRPAWYIKAKEAGFTDEDMFIEPAAADTEALPT</sequence>
<dbReference type="HOGENOM" id="CLU_117503_4_1_4"/>
<dbReference type="Gene3D" id="4.10.430.10">
    <property type="entry name" value="Histone-like protein H-NS, C-terminal domain"/>
    <property type="match status" value="1"/>
</dbReference>
<dbReference type="InterPro" id="IPR027444">
    <property type="entry name" value="H-NS_C_dom"/>
</dbReference>
<gene>
    <name evidence="3" type="ORF">HMPREF1476_00996</name>
</gene>
<dbReference type="GO" id="GO:0003677">
    <property type="term" value="F:DNA binding"/>
    <property type="evidence" value="ECO:0007669"/>
    <property type="project" value="InterPro"/>
</dbReference>
<dbReference type="PATRIC" id="fig|1203554.3.peg.1019"/>
<dbReference type="InterPro" id="IPR037150">
    <property type="entry name" value="H-NS_C_dom_sf"/>
</dbReference>
<reference evidence="3 4" key="1">
    <citation type="submission" date="2013-04" db="EMBL/GenBank/DDBJ databases">
        <title>The Genome Sequence of Sutterella wadsworthensis HGA0223.</title>
        <authorList>
            <consortium name="The Broad Institute Genomics Platform"/>
            <person name="Earl A."/>
            <person name="Ward D."/>
            <person name="Feldgarden M."/>
            <person name="Gevers D."/>
            <person name="Schmidt T.M."/>
            <person name="Dover J."/>
            <person name="Dai D."/>
            <person name="Walker B."/>
            <person name="Young S."/>
            <person name="Zeng Q."/>
            <person name="Gargeya S."/>
            <person name="Fitzgerald M."/>
            <person name="Haas B."/>
            <person name="Abouelleil A."/>
            <person name="Allen A.W."/>
            <person name="Alvarado L."/>
            <person name="Arachchi H.M."/>
            <person name="Berlin A.M."/>
            <person name="Chapman S.B."/>
            <person name="Gainer-Dewar J."/>
            <person name="Goldberg J."/>
            <person name="Griggs A."/>
            <person name="Gujja S."/>
            <person name="Hansen M."/>
            <person name="Howarth C."/>
            <person name="Imamovic A."/>
            <person name="Ireland A."/>
            <person name="Larimer J."/>
            <person name="McCowan C."/>
            <person name="Murphy C."/>
            <person name="Pearson M."/>
            <person name="Poon T.W."/>
            <person name="Priest M."/>
            <person name="Roberts A."/>
            <person name="Saif S."/>
            <person name="Shea T."/>
            <person name="Sisk P."/>
            <person name="Sykes S."/>
            <person name="Wortman J."/>
            <person name="Nusbaum C."/>
            <person name="Birren B."/>
        </authorList>
    </citation>
    <scope>NUCLEOTIDE SEQUENCE [LARGE SCALE GENOMIC DNA]</scope>
    <source>
        <strain evidence="3 4">HGA0223</strain>
    </source>
</reference>
<protein>
    <recommendedName>
        <fullName evidence="2">DNA-binding protein H-NS-like C-terminal domain-containing protein</fullName>
    </recommendedName>
</protein>
<comment type="caution">
    <text evidence="3">The sequence shown here is derived from an EMBL/GenBank/DDBJ whole genome shotgun (WGS) entry which is preliminary data.</text>
</comment>
<evidence type="ECO:0000313" key="4">
    <source>
        <dbReference type="Proteomes" id="UP000014400"/>
    </source>
</evidence>
<dbReference type="Pfam" id="PF00816">
    <property type="entry name" value="Histone_HNS"/>
    <property type="match status" value="1"/>
</dbReference>